<evidence type="ECO:0000259" key="15">
    <source>
        <dbReference type="PROSITE" id="PS50940"/>
    </source>
</evidence>
<evidence type="ECO:0000256" key="4">
    <source>
        <dbReference type="ARBA" id="ARBA00022692"/>
    </source>
</evidence>
<organism evidence="16 17">
    <name type="scientific">Dendroctonus ponderosae</name>
    <name type="common">Mountain pine beetle</name>
    <dbReference type="NCBI Taxonomy" id="77166"/>
    <lineage>
        <taxon>Eukaryota</taxon>
        <taxon>Metazoa</taxon>
        <taxon>Ecdysozoa</taxon>
        <taxon>Arthropoda</taxon>
        <taxon>Hexapoda</taxon>
        <taxon>Insecta</taxon>
        <taxon>Pterygota</taxon>
        <taxon>Neoptera</taxon>
        <taxon>Endopterygota</taxon>
        <taxon>Coleoptera</taxon>
        <taxon>Polyphaga</taxon>
        <taxon>Cucujiformia</taxon>
        <taxon>Curculionidae</taxon>
        <taxon>Scolytinae</taxon>
        <taxon>Dendroctonus</taxon>
    </lineage>
</organism>
<sequence length="426" mass="49116">MMASIISYYRGNKDKFVWKNIALLFGFHPIALFALFRVLSGSASLNTVLFNFALGFLGFLSLTAGAHRLWSHKAYKARWPLRLMLVLFNFLIYETSVINWCRDHRLHHKYSDTHADPHNVNRGFFFSHIGWIMVRKHPEVKAKGKGIDLSDLYSDPLLTFQHKYYLPLMLLACFITPVAVPMYFWKETFLNAFSLNIVRYLIIVHNTFTINSFAHRFGYRPYNRFIVPGDSLNLSLVTCGEGFHNYHHTFPWDYRSAEFGKFSFNLTRRFIEFFNQIGWAHDLKFASEDMIKKRVLRTGANIEEVKMSAGLVWTILFVVCAEVCSYAVSPNNDIESGSSSDPVLLNSKLCVDKNGRRLYGEIAYKLDCRKFVHCAPGLAMIVFCQPGLLFNQAKKYCDWPREANCVEFSAVDPTKLVVPANSIPWN</sequence>
<dbReference type="PRINTS" id="PR00075">
    <property type="entry name" value="FACDDSATRASE"/>
</dbReference>
<dbReference type="Pfam" id="PF01607">
    <property type="entry name" value="CBM_14"/>
    <property type="match status" value="1"/>
</dbReference>
<keyword evidence="5" id="KW-0479">Metal-binding</keyword>
<dbReference type="PROSITE" id="PS00476">
    <property type="entry name" value="FATTY_ACID_DESATUR_1"/>
    <property type="match status" value="1"/>
</dbReference>
<dbReference type="InterPro" id="IPR015876">
    <property type="entry name" value="Acyl-CoA_DS"/>
</dbReference>
<evidence type="ECO:0000256" key="5">
    <source>
        <dbReference type="ARBA" id="ARBA00022723"/>
    </source>
</evidence>
<evidence type="ECO:0000256" key="6">
    <source>
        <dbReference type="ARBA" id="ARBA00022832"/>
    </source>
</evidence>
<dbReference type="GO" id="GO:0005506">
    <property type="term" value="F:iron ion binding"/>
    <property type="evidence" value="ECO:0007669"/>
    <property type="project" value="TreeGrafter"/>
</dbReference>
<feature type="transmembrane region" description="Helical" evidence="14">
    <location>
        <begin position="164"/>
        <end position="185"/>
    </location>
</feature>
<keyword evidence="8 13" id="KW-0560">Oxidoreductase</keyword>
<dbReference type="Pfam" id="PF00487">
    <property type="entry name" value="FA_desaturase"/>
    <property type="match status" value="1"/>
</dbReference>
<evidence type="ECO:0000256" key="14">
    <source>
        <dbReference type="SAM" id="Phobius"/>
    </source>
</evidence>
<dbReference type="EMBL" id="KB631170">
    <property type="protein sequence ID" value="ERL84144.1"/>
    <property type="molecule type" value="Genomic_DNA"/>
</dbReference>
<reference evidence="16 17" key="1">
    <citation type="journal article" date="2013" name="Genome Biol.">
        <title>Draft genome of the mountain pine beetle, Dendroctonus ponderosae Hopkins, a major forest pest.</title>
        <authorList>
            <person name="Keeling C.I."/>
            <person name="Yuen M.M."/>
            <person name="Liao N.Y."/>
            <person name="Docking T.R."/>
            <person name="Chan S.K."/>
            <person name="Taylor G.A."/>
            <person name="Palmquist D.L."/>
            <person name="Jackman S.D."/>
            <person name="Nguyen A."/>
            <person name="Li M."/>
            <person name="Henderson H."/>
            <person name="Janes J.K."/>
            <person name="Zhao Y."/>
            <person name="Pandoh P."/>
            <person name="Moore R."/>
            <person name="Sperling F.A."/>
            <person name="Huber D.P."/>
            <person name="Birol I."/>
            <person name="Jones S.J."/>
            <person name="Bohlmann J."/>
        </authorList>
    </citation>
    <scope>NUCLEOTIDE SEQUENCE</scope>
</reference>
<dbReference type="PANTHER" id="PTHR11351">
    <property type="entry name" value="ACYL-COA DESATURASE"/>
    <property type="match status" value="1"/>
</dbReference>
<accession>U4TRP1</accession>
<evidence type="ECO:0000256" key="9">
    <source>
        <dbReference type="ARBA" id="ARBA00023004"/>
    </source>
</evidence>
<feature type="transmembrane region" description="Helical" evidence="14">
    <location>
        <begin position="79"/>
        <end position="101"/>
    </location>
</feature>
<dbReference type="GO" id="GO:0008061">
    <property type="term" value="F:chitin binding"/>
    <property type="evidence" value="ECO:0007669"/>
    <property type="project" value="InterPro"/>
</dbReference>
<evidence type="ECO:0000256" key="2">
    <source>
        <dbReference type="ARBA" id="ARBA00009295"/>
    </source>
</evidence>
<evidence type="ECO:0000313" key="16">
    <source>
        <dbReference type="EMBL" id="ERL84144.1"/>
    </source>
</evidence>
<keyword evidence="10" id="KW-0443">Lipid metabolism</keyword>
<name>U4TRP1_DENPD</name>
<feature type="transmembrane region" description="Helical" evidence="14">
    <location>
        <begin position="48"/>
        <end position="67"/>
    </location>
</feature>
<keyword evidence="7 14" id="KW-1133">Transmembrane helix</keyword>
<evidence type="ECO:0000256" key="13">
    <source>
        <dbReference type="RuleBase" id="RU000581"/>
    </source>
</evidence>
<feature type="domain" description="Chitin-binding type-2" evidence="15">
    <location>
        <begin position="347"/>
        <end position="407"/>
    </location>
</feature>
<evidence type="ECO:0000256" key="10">
    <source>
        <dbReference type="ARBA" id="ARBA00023098"/>
    </source>
</evidence>
<dbReference type="SUPFAM" id="SSF57625">
    <property type="entry name" value="Invertebrate chitin-binding proteins"/>
    <property type="match status" value="1"/>
</dbReference>
<dbReference type="SMART" id="SM00494">
    <property type="entry name" value="ChtBD2"/>
    <property type="match status" value="1"/>
</dbReference>
<keyword evidence="3 13" id="KW-0444">Lipid biosynthesis</keyword>
<dbReference type="GO" id="GO:0005576">
    <property type="term" value="C:extracellular region"/>
    <property type="evidence" value="ECO:0007669"/>
    <property type="project" value="InterPro"/>
</dbReference>
<evidence type="ECO:0000256" key="3">
    <source>
        <dbReference type="ARBA" id="ARBA00022516"/>
    </source>
</evidence>
<feature type="transmembrane region" description="Helical" evidence="14">
    <location>
        <begin position="16"/>
        <end position="36"/>
    </location>
</feature>
<comment type="subcellular location">
    <subcellularLocation>
        <location evidence="1">Membrane</location>
        <topology evidence="1">Multi-pass membrane protein</topology>
    </subcellularLocation>
</comment>
<dbReference type="Proteomes" id="UP000030742">
    <property type="component" value="Unassembled WGS sequence"/>
</dbReference>
<dbReference type="GO" id="GO:0005789">
    <property type="term" value="C:endoplasmic reticulum membrane"/>
    <property type="evidence" value="ECO:0007669"/>
    <property type="project" value="TreeGrafter"/>
</dbReference>
<evidence type="ECO:0000256" key="8">
    <source>
        <dbReference type="ARBA" id="ARBA00023002"/>
    </source>
</evidence>
<dbReference type="AlphaFoldDB" id="U4TRP1"/>
<keyword evidence="12 13" id="KW-0275">Fatty acid biosynthesis</keyword>
<dbReference type="Gene3D" id="2.170.140.10">
    <property type="entry name" value="Chitin binding domain"/>
    <property type="match status" value="1"/>
</dbReference>
<evidence type="ECO:0000256" key="7">
    <source>
        <dbReference type="ARBA" id="ARBA00022989"/>
    </source>
</evidence>
<proteinExistence type="inferred from homology"/>
<evidence type="ECO:0000256" key="12">
    <source>
        <dbReference type="ARBA" id="ARBA00023160"/>
    </source>
</evidence>
<dbReference type="GO" id="GO:0006636">
    <property type="term" value="P:unsaturated fatty acid biosynthetic process"/>
    <property type="evidence" value="ECO:0007669"/>
    <property type="project" value="TreeGrafter"/>
</dbReference>
<dbReference type="InterPro" id="IPR002557">
    <property type="entry name" value="Chitin-bd_dom"/>
</dbReference>
<dbReference type="InterPro" id="IPR005804">
    <property type="entry name" value="FA_desaturase_dom"/>
</dbReference>
<keyword evidence="6" id="KW-0276">Fatty acid metabolism</keyword>
<keyword evidence="9" id="KW-0408">Iron</keyword>
<comment type="similarity">
    <text evidence="2 13">Belongs to the fatty acid desaturase type 1 family.</text>
</comment>
<comment type="cofactor">
    <cofactor evidence="13">
        <name>Fe(2+)</name>
        <dbReference type="ChEBI" id="CHEBI:29033"/>
    </cofactor>
</comment>
<comment type="domain">
    <text evidence="13">The histidine box domains are involved in binding the catalytic metal ions.</text>
</comment>
<evidence type="ECO:0000256" key="1">
    <source>
        <dbReference type="ARBA" id="ARBA00004141"/>
    </source>
</evidence>
<protein>
    <recommendedName>
        <fullName evidence="15">Chitin-binding type-2 domain-containing protein</fullName>
    </recommendedName>
</protein>
<gene>
    <name evidence="16" type="ORF">D910_01502</name>
</gene>
<dbReference type="STRING" id="77166.U4TRP1"/>
<evidence type="ECO:0000256" key="11">
    <source>
        <dbReference type="ARBA" id="ARBA00023136"/>
    </source>
</evidence>
<dbReference type="PROSITE" id="PS50940">
    <property type="entry name" value="CHIT_BIND_II"/>
    <property type="match status" value="1"/>
</dbReference>
<keyword evidence="4 13" id="KW-0812">Transmembrane</keyword>
<dbReference type="OrthoDB" id="10260134at2759"/>
<evidence type="ECO:0000313" key="17">
    <source>
        <dbReference type="Proteomes" id="UP000030742"/>
    </source>
</evidence>
<keyword evidence="11 14" id="KW-0472">Membrane</keyword>
<dbReference type="InterPro" id="IPR036508">
    <property type="entry name" value="Chitin-bd_dom_sf"/>
</dbReference>
<dbReference type="PANTHER" id="PTHR11351:SF31">
    <property type="entry name" value="DESATURASE 1, ISOFORM A-RELATED"/>
    <property type="match status" value="1"/>
</dbReference>
<dbReference type="InterPro" id="IPR001522">
    <property type="entry name" value="FADS-1_CS"/>
</dbReference>
<dbReference type="GO" id="GO:0004768">
    <property type="term" value="F:stearoyl-CoA 9-desaturase activity"/>
    <property type="evidence" value="ECO:0007669"/>
    <property type="project" value="TreeGrafter"/>
</dbReference>
<dbReference type="CDD" id="cd03505">
    <property type="entry name" value="Delta9-FADS-like"/>
    <property type="match status" value="1"/>
</dbReference>
<feature type="transmembrane region" description="Helical" evidence="14">
    <location>
        <begin position="197"/>
        <end position="214"/>
    </location>
</feature>